<keyword evidence="1" id="KW-0472">Membrane</keyword>
<feature type="transmembrane region" description="Helical" evidence="1">
    <location>
        <begin position="12"/>
        <end position="28"/>
    </location>
</feature>
<evidence type="ECO:0000313" key="2">
    <source>
        <dbReference type="EMBL" id="KAG2256587.1"/>
    </source>
</evidence>
<comment type="caution">
    <text evidence="2">The sequence shown here is derived from an EMBL/GenBank/DDBJ whole genome shotgun (WGS) entry which is preliminary data.</text>
</comment>
<keyword evidence="3" id="KW-1185">Reference proteome</keyword>
<evidence type="ECO:0000256" key="1">
    <source>
        <dbReference type="SAM" id="Phobius"/>
    </source>
</evidence>
<sequence>MLKVICTFYELYYLFISLFSFCLCFQLGETIRMRTFSWSTCSLLTHIAYGDGIWNRWVSSQCKHFQICDKCYEAEQMHEDMESHICLIFKTNSTADSLHADKFAALGRSRVHLISFFFPTKYGFSFGFIS</sequence>
<protein>
    <submittedName>
        <fullName evidence="2">Uncharacterized protein</fullName>
    </submittedName>
</protein>
<keyword evidence="1" id="KW-1133">Transmembrane helix</keyword>
<accession>A0A8X7PTQ1</accession>
<dbReference type="EMBL" id="JAAMPC010000015">
    <property type="protein sequence ID" value="KAG2256587.1"/>
    <property type="molecule type" value="Genomic_DNA"/>
</dbReference>
<dbReference type="AlphaFoldDB" id="A0A8X7PTQ1"/>
<reference evidence="2 3" key="1">
    <citation type="submission" date="2020-02" db="EMBL/GenBank/DDBJ databases">
        <authorList>
            <person name="Ma Q."/>
            <person name="Huang Y."/>
            <person name="Song X."/>
            <person name="Pei D."/>
        </authorList>
    </citation>
    <scope>NUCLEOTIDE SEQUENCE [LARGE SCALE GENOMIC DNA]</scope>
    <source>
        <strain evidence="2">Sxm20200214</strain>
        <tissue evidence="2">Leaf</tissue>
    </source>
</reference>
<evidence type="ECO:0000313" key="3">
    <source>
        <dbReference type="Proteomes" id="UP000886595"/>
    </source>
</evidence>
<keyword evidence="1" id="KW-0812">Transmembrane</keyword>
<dbReference type="Proteomes" id="UP000886595">
    <property type="component" value="Unassembled WGS sequence"/>
</dbReference>
<name>A0A8X7PTQ1_BRACI</name>
<proteinExistence type="predicted"/>
<organism evidence="2 3">
    <name type="scientific">Brassica carinata</name>
    <name type="common">Ethiopian mustard</name>
    <name type="synonym">Abyssinian cabbage</name>
    <dbReference type="NCBI Taxonomy" id="52824"/>
    <lineage>
        <taxon>Eukaryota</taxon>
        <taxon>Viridiplantae</taxon>
        <taxon>Streptophyta</taxon>
        <taxon>Embryophyta</taxon>
        <taxon>Tracheophyta</taxon>
        <taxon>Spermatophyta</taxon>
        <taxon>Magnoliopsida</taxon>
        <taxon>eudicotyledons</taxon>
        <taxon>Gunneridae</taxon>
        <taxon>Pentapetalae</taxon>
        <taxon>rosids</taxon>
        <taxon>malvids</taxon>
        <taxon>Brassicales</taxon>
        <taxon>Brassicaceae</taxon>
        <taxon>Brassiceae</taxon>
        <taxon>Brassica</taxon>
    </lineage>
</organism>
<gene>
    <name evidence="2" type="ORF">Bca52824_075881</name>
</gene>